<evidence type="ECO:0000259" key="3">
    <source>
        <dbReference type="Pfam" id="PF14361"/>
    </source>
</evidence>
<dbReference type="RefSeq" id="WP_085249846.1">
    <property type="nucleotide sequence ID" value="NZ_CAJMWL010000002.1"/>
</dbReference>
<protein>
    <recommendedName>
        <fullName evidence="7">PucR family transcriptional regulator</fullName>
    </recommendedName>
</protein>
<dbReference type="PANTHER" id="PTHR33744">
    <property type="entry name" value="CARBOHYDRATE DIACID REGULATOR"/>
    <property type="match status" value="1"/>
</dbReference>
<comment type="similarity">
    <text evidence="1">Belongs to the CdaR family.</text>
</comment>
<proteinExistence type="inferred from homology"/>
<dbReference type="Pfam" id="PF14361">
    <property type="entry name" value="RsbRD_N"/>
    <property type="match status" value="1"/>
</dbReference>
<evidence type="ECO:0000313" key="6">
    <source>
        <dbReference type="Proteomes" id="UP000193087"/>
    </source>
</evidence>
<gene>
    <name evidence="5" type="ORF">AWC22_15185</name>
</gene>
<dbReference type="Proteomes" id="UP000193087">
    <property type="component" value="Unassembled WGS sequence"/>
</dbReference>
<dbReference type="EMBL" id="LQPQ01000043">
    <property type="protein sequence ID" value="ORW83219.1"/>
    <property type="molecule type" value="Genomic_DNA"/>
</dbReference>
<keyword evidence="6" id="KW-1185">Reference proteome</keyword>
<dbReference type="Pfam" id="PF13556">
    <property type="entry name" value="HTH_30"/>
    <property type="match status" value="1"/>
</dbReference>
<dbReference type="InterPro" id="IPR025751">
    <property type="entry name" value="RsbRD_N_dom"/>
</dbReference>
<feature type="domain" description="RsbT co-antagonist protein RsbRD N-terminal" evidence="3">
    <location>
        <begin position="22"/>
        <end position="159"/>
    </location>
</feature>
<accession>A0A1X2D6B1</accession>
<evidence type="ECO:0000259" key="2">
    <source>
        <dbReference type="Pfam" id="PF13556"/>
    </source>
</evidence>
<dbReference type="OrthoDB" id="33973at2"/>
<name>A0A1X2D6B1_9MYCO</name>
<dbReference type="GeneID" id="93497932"/>
<evidence type="ECO:0000256" key="1">
    <source>
        <dbReference type="ARBA" id="ARBA00006754"/>
    </source>
</evidence>
<comment type="caution">
    <text evidence="5">The sequence shown here is derived from an EMBL/GenBank/DDBJ whole genome shotgun (WGS) entry which is preliminary data.</text>
</comment>
<organism evidence="5 6">
    <name type="scientific">Mycobacterium riyadhense</name>
    <dbReference type="NCBI Taxonomy" id="486698"/>
    <lineage>
        <taxon>Bacteria</taxon>
        <taxon>Bacillati</taxon>
        <taxon>Actinomycetota</taxon>
        <taxon>Actinomycetes</taxon>
        <taxon>Mycobacteriales</taxon>
        <taxon>Mycobacteriaceae</taxon>
        <taxon>Mycobacterium</taxon>
    </lineage>
</organism>
<sequence>MPPADLAAQIAELQAALISRCDELGARVASTVCREVEYYGDAGPVSHDELVASCKAHLYYTFQGLDARTAFDTAVAVSTGTSRAQIGTPLPALMEAYRIGCRLAWEEIVDLAAARPHIGRAALIRATARIWMAQDAFTHSMASAYREVITRKMLTQAAEQAALVEALIEGRVVQRASLWEIATVLGLPTRGPYVVVAAECPSIGKTALPGIEAKLRSLDIMSAWRLLPDVELGLVHVPGDTQFNSVKQTLARLAATRVGISVRFDDLGMTPKAVMYARCALSTERGEGSLVGVFEAKPLAIAAICAPQVMKEIATTILAGFADLDEQDREILFTTFRTWVSAGGAINAAAEQLYCHPNTIRHRLHRIEERTGRSTAHPRELAELCLAFEIDLQLP</sequence>
<dbReference type="Pfam" id="PF17853">
    <property type="entry name" value="GGDEF_2"/>
    <property type="match status" value="1"/>
</dbReference>
<dbReference type="InterPro" id="IPR041522">
    <property type="entry name" value="CdaR_GGDEF"/>
</dbReference>
<feature type="domain" description="PucR C-terminal helix-turn-helix" evidence="2">
    <location>
        <begin position="332"/>
        <end position="390"/>
    </location>
</feature>
<dbReference type="Gene3D" id="1.10.10.2840">
    <property type="entry name" value="PucR C-terminal helix-turn-helix domain"/>
    <property type="match status" value="1"/>
</dbReference>
<dbReference type="InterPro" id="IPR042070">
    <property type="entry name" value="PucR_C-HTH_sf"/>
</dbReference>
<dbReference type="AlphaFoldDB" id="A0A1X2D6B1"/>
<evidence type="ECO:0000259" key="4">
    <source>
        <dbReference type="Pfam" id="PF17853"/>
    </source>
</evidence>
<dbReference type="InterPro" id="IPR025736">
    <property type="entry name" value="PucR_C-HTH_dom"/>
</dbReference>
<dbReference type="InterPro" id="IPR051448">
    <property type="entry name" value="CdaR-like_regulators"/>
</dbReference>
<reference evidence="5 6" key="1">
    <citation type="submission" date="2016-01" db="EMBL/GenBank/DDBJ databases">
        <title>The new phylogeny of the genus Mycobacterium.</title>
        <authorList>
            <person name="Tarcisio F."/>
            <person name="Conor M."/>
            <person name="Antonella G."/>
            <person name="Elisabetta G."/>
            <person name="Giulia F.S."/>
            <person name="Sara T."/>
            <person name="Anna F."/>
            <person name="Clotilde B."/>
            <person name="Roberto B."/>
            <person name="Veronica D.S."/>
            <person name="Fabio R."/>
            <person name="Monica P."/>
            <person name="Olivier J."/>
            <person name="Enrico T."/>
            <person name="Nicola S."/>
        </authorList>
    </citation>
    <scope>NUCLEOTIDE SEQUENCE [LARGE SCALE GENOMIC DNA]</scope>
    <source>
        <strain evidence="5 6">DSM 45176</strain>
    </source>
</reference>
<evidence type="ECO:0000313" key="5">
    <source>
        <dbReference type="EMBL" id="ORW83219.1"/>
    </source>
</evidence>
<dbReference type="PANTHER" id="PTHR33744:SF1">
    <property type="entry name" value="DNA-BINDING TRANSCRIPTIONAL ACTIVATOR ADER"/>
    <property type="match status" value="1"/>
</dbReference>
<evidence type="ECO:0008006" key="7">
    <source>
        <dbReference type="Google" id="ProtNLM"/>
    </source>
</evidence>
<feature type="domain" description="CdaR GGDEF-like" evidence="4">
    <location>
        <begin position="175"/>
        <end position="282"/>
    </location>
</feature>